<keyword evidence="2 6" id="KW-0812">Transmembrane</keyword>
<keyword evidence="4 6" id="KW-0472">Membrane</keyword>
<feature type="transmembrane region" description="Helical" evidence="6">
    <location>
        <begin position="100"/>
        <end position="121"/>
    </location>
</feature>
<feature type="region of interest" description="Disordered" evidence="5">
    <location>
        <begin position="481"/>
        <end position="506"/>
    </location>
</feature>
<evidence type="ECO:0000256" key="5">
    <source>
        <dbReference type="SAM" id="MobiDB-lite"/>
    </source>
</evidence>
<dbReference type="Gene3D" id="1.20.1250.20">
    <property type="entry name" value="MFS general substrate transporter like domains"/>
    <property type="match status" value="2"/>
</dbReference>
<name>A0A8J4Q0H9_9MYCE</name>
<dbReference type="PANTHER" id="PTHR10924">
    <property type="entry name" value="MAJOR FACILITATOR SUPERFAMILY PROTEIN-RELATED"/>
    <property type="match status" value="1"/>
</dbReference>
<feature type="transmembrane region" description="Helical" evidence="6">
    <location>
        <begin position="152"/>
        <end position="177"/>
    </location>
</feature>
<evidence type="ECO:0000256" key="3">
    <source>
        <dbReference type="ARBA" id="ARBA00022989"/>
    </source>
</evidence>
<dbReference type="Proteomes" id="UP000695562">
    <property type="component" value="Unassembled WGS sequence"/>
</dbReference>
<feature type="transmembrane region" description="Helical" evidence="6">
    <location>
        <begin position="388"/>
        <end position="407"/>
    </location>
</feature>
<feature type="domain" description="Major facilitator superfamily (MFS) profile" evidence="7">
    <location>
        <begin position="61"/>
        <end position="476"/>
    </location>
</feature>
<feature type="transmembrane region" description="Helical" evidence="6">
    <location>
        <begin position="453"/>
        <end position="471"/>
    </location>
</feature>
<sequence>MMDEDDIDEYYSKRIGNSLIDDLNYSIINQVEGEEDPLLKDLMPVQTSENTSFQVYLVRWWVLGIFMLLSLNQCNFWITFGTVAELASGFYNVKVSTINWLSAVGPLSYIPLSVVMSWTINRYGLRKNIIFAAFLVALGGILRAIPQGGSKTFPLIVVGQVLNASAGPIVMVVPTKLSATWFAPKERTLATALGTLANFVGSAIGFLLALVVDSGSTLKYLLYGEAGFAILMFIAILAYYPEKPPTPPSATSFFSDIRAQHKPLHDSSVIYKAQMTLFESWKELLIQSSKFMLEPSAALLTIACSITSGVYAGWSAVFVEIVQPIYTPEQSKWLGFYGILAGLFGGIILGWVHDKIHNFKKLLIVLFILNTIVYTCFALLIQGIIPNWYWLCQIFNVFGGFLINGYYPLIYEAAVEVSYPVPESIGTSIISIMLNIITFAAIMVSSIVPSWYISWILVGGSTFSLILILFVKENYKRSEKDNLADSESRQQRPISSSPILSSHSSGVVGNYSPSALSASTLSLAIASYD</sequence>
<feature type="compositionally biased region" description="Low complexity" evidence="5">
    <location>
        <begin position="493"/>
        <end position="505"/>
    </location>
</feature>
<gene>
    <name evidence="8" type="ORF">CYY_006266</name>
</gene>
<evidence type="ECO:0000256" key="1">
    <source>
        <dbReference type="ARBA" id="ARBA00004141"/>
    </source>
</evidence>
<dbReference type="EMBL" id="AJWJ01000281">
    <property type="protein sequence ID" value="KAF2072431.1"/>
    <property type="molecule type" value="Genomic_DNA"/>
</dbReference>
<proteinExistence type="predicted"/>
<feature type="transmembrane region" description="Helical" evidence="6">
    <location>
        <begin position="297"/>
        <end position="314"/>
    </location>
</feature>
<dbReference type="SUPFAM" id="SSF103473">
    <property type="entry name" value="MFS general substrate transporter"/>
    <property type="match status" value="1"/>
</dbReference>
<keyword evidence="9" id="KW-1185">Reference proteome</keyword>
<dbReference type="PROSITE" id="PS50850">
    <property type="entry name" value="MFS"/>
    <property type="match status" value="1"/>
</dbReference>
<feature type="transmembrane region" description="Helical" evidence="6">
    <location>
        <begin position="189"/>
        <end position="208"/>
    </location>
</feature>
<feature type="transmembrane region" description="Helical" evidence="6">
    <location>
        <begin position="364"/>
        <end position="382"/>
    </location>
</feature>
<dbReference type="PANTHER" id="PTHR10924:SF27">
    <property type="entry name" value="SOLUTE CARRIER FAMILY 49 MEMBER 4"/>
    <property type="match status" value="1"/>
</dbReference>
<feature type="transmembrane region" description="Helical" evidence="6">
    <location>
        <begin position="128"/>
        <end position="146"/>
    </location>
</feature>
<evidence type="ECO:0000313" key="9">
    <source>
        <dbReference type="Proteomes" id="UP000695562"/>
    </source>
</evidence>
<organism evidence="8 9">
    <name type="scientific">Polysphondylium violaceum</name>
    <dbReference type="NCBI Taxonomy" id="133409"/>
    <lineage>
        <taxon>Eukaryota</taxon>
        <taxon>Amoebozoa</taxon>
        <taxon>Evosea</taxon>
        <taxon>Eumycetozoa</taxon>
        <taxon>Dictyostelia</taxon>
        <taxon>Dictyosteliales</taxon>
        <taxon>Dictyosteliaceae</taxon>
        <taxon>Polysphondylium</taxon>
    </lineage>
</organism>
<feature type="transmembrane region" description="Helical" evidence="6">
    <location>
        <begin position="220"/>
        <end position="240"/>
    </location>
</feature>
<evidence type="ECO:0000256" key="2">
    <source>
        <dbReference type="ARBA" id="ARBA00022692"/>
    </source>
</evidence>
<dbReference type="GO" id="GO:0022857">
    <property type="term" value="F:transmembrane transporter activity"/>
    <property type="evidence" value="ECO:0007669"/>
    <property type="project" value="InterPro"/>
</dbReference>
<dbReference type="InterPro" id="IPR049680">
    <property type="entry name" value="FLVCR1-2_SLC49-like"/>
</dbReference>
<protein>
    <recommendedName>
        <fullName evidence="7">Major facilitator superfamily (MFS) profile domain-containing protein</fullName>
    </recommendedName>
</protein>
<dbReference type="InterPro" id="IPR011701">
    <property type="entry name" value="MFS"/>
</dbReference>
<comment type="caution">
    <text evidence="8">The sequence shown here is derived from an EMBL/GenBank/DDBJ whole genome shotgun (WGS) entry which is preliminary data.</text>
</comment>
<feature type="transmembrane region" description="Helical" evidence="6">
    <location>
        <begin position="428"/>
        <end position="447"/>
    </location>
</feature>
<comment type="subcellular location">
    <subcellularLocation>
        <location evidence="1">Membrane</location>
        <topology evidence="1">Multi-pass membrane protein</topology>
    </subcellularLocation>
</comment>
<dbReference type="GO" id="GO:0016020">
    <property type="term" value="C:membrane"/>
    <property type="evidence" value="ECO:0007669"/>
    <property type="project" value="UniProtKB-SubCell"/>
</dbReference>
<evidence type="ECO:0000256" key="4">
    <source>
        <dbReference type="ARBA" id="ARBA00023136"/>
    </source>
</evidence>
<accession>A0A8J4Q0H9</accession>
<keyword evidence="3 6" id="KW-1133">Transmembrane helix</keyword>
<evidence type="ECO:0000313" key="8">
    <source>
        <dbReference type="EMBL" id="KAF2072431.1"/>
    </source>
</evidence>
<reference evidence="8" key="1">
    <citation type="submission" date="2020-01" db="EMBL/GenBank/DDBJ databases">
        <title>Development of genomics and gene disruption for Polysphondylium violaceum indicates a role for the polyketide synthase stlB in stalk morphogenesis.</title>
        <authorList>
            <person name="Narita B."/>
            <person name="Kawabe Y."/>
            <person name="Kin K."/>
            <person name="Saito T."/>
            <person name="Gibbs R."/>
            <person name="Kuspa A."/>
            <person name="Muzny D."/>
            <person name="Queller D."/>
            <person name="Richards S."/>
            <person name="Strassman J."/>
            <person name="Sucgang R."/>
            <person name="Worley K."/>
            <person name="Schaap P."/>
        </authorList>
    </citation>
    <scope>NUCLEOTIDE SEQUENCE</scope>
    <source>
        <strain evidence="8">QSvi11</strain>
    </source>
</reference>
<feature type="compositionally biased region" description="Basic and acidic residues" evidence="5">
    <location>
        <begin position="481"/>
        <end position="490"/>
    </location>
</feature>
<feature type="transmembrane region" description="Helical" evidence="6">
    <location>
        <begin position="60"/>
        <end position="80"/>
    </location>
</feature>
<dbReference type="AlphaFoldDB" id="A0A8J4Q0H9"/>
<dbReference type="InterPro" id="IPR036259">
    <property type="entry name" value="MFS_trans_sf"/>
</dbReference>
<dbReference type="InterPro" id="IPR020846">
    <property type="entry name" value="MFS_dom"/>
</dbReference>
<feature type="transmembrane region" description="Helical" evidence="6">
    <location>
        <begin position="334"/>
        <end position="352"/>
    </location>
</feature>
<dbReference type="Pfam" id="PF07690">
    <property type="entry name" value="MFS_1"/>
    <property type="match status" value="1"/>
</dbReference>
<dbReference type="OrthoDB" id="15437at2759"/>
<evidence type="ECO:0000256" key="6">
    <source>
        <dbReference type="SAM" id="Phobius"/>
    </source>
</evidence>
<evidence type="ECO:0000259" key="7">
    <source>
        <dbReference type="PROSITE" id="PS50850"/>
    </source>
</evidence>